<gene>
    <name evidence="1" type="ORF">DIZ78_03820</name>
</gene>
<keyword evidence="2" id="KW-1185">Reference proteome</keyword>
<dbReference type="Proteomes" id="UP000254771">
    <property type="component" value="Unassembled WGS sequence"/>
</dbReference>
<dbReference type="Pfam" id="PF07511">
    <property type="entry name" value="DUF1525"/>
    <property type="match status" value="1"/>
</dbReference>
<organism evidence="1 2">
    <name type="scientific">endosymbiont of Escarpia spicata</name>
    <dbReference type="NCBI Taxonomy" id="2200908"/>
    <lineage>
        <taxon>Bacteria</taxon>
        <taxon>Pseudomonadati</taxon>
        <taxon>Pseudomonadota</taxon>
        <taxon>Gammaproteobacteria</taxon>
        <taxon>sulfur-oxidizing symbionts</taxon>
    </lineage>
</organism>
<dbReference type="InterPro" id="IPR011090">
    <property type="entry name" value="Integr_conj_element_PFL4709"/>
</dbReference>
<comment type="caution">
    <text evidence="1">The sequence shown here is derived from an EMBL/GenBank/DDBJ whole genome shotgun (WGS) entry which is preliminary data.</text>
</comment>
<evidence type="ECO:0000313" key="1">
    <source>
        <dbReference type="EMBL" id="RDH87693.1"/>
    </source>
</evidence>
<dbReference type="AlphaFoldDB" id="A0A370DTR3"/>
<evidence type="ECO:0000313" key="2">
    <source>
        <dbReference type="Proteomes" id="UP000254771"/>
    </source>
</evidence>
<accession>A0A370DTR3</accession>
<name>A0A370DTR3_9GAMM</name>
<dbReference type="NCBIfam" id="TIGR03757">
    <property type="entry name" value="conj_TIGR03757"/>
    <property type="match status" value="1"/>
</dbReference>
<dbReference type="EMBL" id="QFXE01000005">
    <property type="protein sequence ID" value="RDH87693.1"/>
    <property type="molecule type" value="Genomic_DNA"/>
</dbReference>
<reference evidence="1 2" key="1">
    <citation type="journal article" date="2018" name="ISME J.">
        <title>Endosymbiont genomes yield clues of tubeworm success.</title>
        <authorList>
            <person name="Li Y."/>
            <person name="Liles M.R."/>
            <person name="Halanych K.M."/>
        </authorList>
    </citation>
    <scope>NUCLEOTIDE SEQUENCE [LARGE SCALE GENOMIC DNA]</scope>
    <source>
        <strain evidence="1">A1462</strain>
    </source>
</reference>
<sequence length="181" mass="20333">MNRFSVSKRLFARHDSTHIDTELTTMICKASKHRSGITLVCLASVFLYSGATFADQPHSIEAFTSVKYPFVDTRGIGNKSRGPDITVYEIDGIESMEKDLSIDMSADPEKSKRIALYRIQHMGNQTKTKMQMAAQGLAKAMQYGVDRYPAVVFDGQAVVYGVTDVQTALAHYRTWRREGKR</sequence>
<protein>
    <submittedName>
        <fullName evidence="1">TIGR03757 family integrating conjugative element protein</fullName>
    </submittedName>
</protein>
<proteinExistence type="predicted"/>